<evidence type="ECO:0000256" key="3">
    <source>
        <dbReference type="ARBA" id="ARBA00023015"/>
    </source>
</evidence>
<name>A0ABP0BE61_9PEZI</name>
<comment type="subunit">
    <text evidence="6">Component of the Mediator complex.</text>
</comment>
<evidence type="ECO:0000256" key="1">
    <source>
        <dbReference type="ARBA" id="ARBA00004123"/>
    </source>
</evidence>
<keyword evidence="6" id="KW-0010">Activator</keyword>
<comment type="subcellular location">
    <subcellularLocation>
        <location evidence="1 6">Nucleus</location>
    </subcellularLocation>
</comment>
<dbReference type="Proteomes" id="UP001642405">
    <property type="component" value="Unassembled WGS sequence"/>
</dbReference>
<feature type="region of interest" description="Disordered" evidence="7">
    <location>
        <begin position="200"/>
        <end position="352"/>
    </location>
</feature>
<keyword evidence="4 6" id="KW-0804">Transcription</keyword>
<comment type="caution">
    <text evidence="8">The sequence shown here is derived from an EMBL/GenBank/DDBJ whole genome shotgun (WGS) entry which is preliminary data.</text>
</comment>
<accession>A0ABP0BE61</accession>
<feature type="region of interest" description="Disordered" evidence="7">
    <location>
        <begin position="153"/>
        <end position="186"/>
    </location>
</feature>
<feature type="compositionally biased region" description="Gly residues" evidence="7">
    <location>
        <begin position="171"/>
        <end position="180"/>
    </location>
</feature>
<evidence type="ECO:0000313" key="9">
    <source>
        <dbReference type="Proteomes" id="UP001642405"/>
    </source>
</evidence>
<reference evidence="8 9" key="1">
    <citation type="submission" date="2024-01" db="EMBL/GenBank/DDBJ databases">
        <authorList>
            <person name="Allen C."/>
            <person name="Tagirdzhanova G."/>
        </authorList>
    </citation>
    <scope>NUCLEOTIDE SEQUENCE [LARGE SCALE GENOMIC DNA]</scope>
</reference>
<evidence type="ECO:0000256" key="7">
    <source>
        <dbReference type="SAM" id="MobiDB-lite"/>
    </source>
</evidence>
<keyword evidence="3 6" id="KW-0805">Transcription regulation</keyword>
<protein>
    <recommendedName>
        <fullName evidence="6">Mediator of RNA polymerase II transcription subunit 10</fullName>
    </recommendedName>
    <alternativeName>
        <fullName evidence="6">Mediator complex subunit 10</fullName>
    </alternativeName>
</protein>
<organism evidence="8 9">
    <name type="scientific">Sporothrix curviconia</name>
    <dbReference type="NCBI Taxonomy" id="1260050"/>
    <lineage>
        <taxon>Eukaryota</taxon>
        <taxon>Fungi</taxon>
        <taxon>Dikarya</taxon>
        <taxon>Ascomycota</taxon>
        <taxon>Pezizomycotina</taxon>
        <taxon>Sordariomycetes</taxon>
        <taxon>Sordariomycetidae</taxon>
        <taxon>Ophiostomatales</taxon>
        <taxon>Ophiostomataceae</taxon>
        <taxon>Sporothrix</taxon>
    </lineage>
</organism>
<proteinExistence type="inferred from homology"/>
<dbReference type="InterPro" id="IPR019145">
    <property type="entry name" value="Mediator_Med10"/>
</dbReference>
<sequence>MAPIGHSATAQAETAIRDTIQSLYNVMLHTSAYDAAGAHTSLDALVAEVRILSQALRDVNEVAEQDGGATSLESSTASRGLPAIPRDLVQYVEAGRNPDIYTREFVELVRRTNQLRAGKRGAFAQFRDTLAGQIRSALPELSGDVDRIMGATAETPQQQQQPEEEEEGGEGRASGEGVSSGGPASAAASTAASKVAAAGAGGEGAGASSAGGTSVGTADGSKTTRVGDEATPAATQVDGASASASTNNATAAAGGDAGGAVDANRSLSASASPAHLGGSNSNGTPSGGSDAGGANVAGSGTATLDMLGILPSTPQASAASGAAGGGGGSGPAGGGAASGEGGAGGQDAMETS</sequence>
<comment type="function">
    <text evidence="6">Component of the Mediator complex, a coactivator involved in the regulated transcription of nearly all RNA polymerase II-dependent genes. Mediator functions as a bridge to convey information from gene-specific regulatory proteins to the basal RNA polymerase II transcription machinery. Mediator is recruited to promoters by direct interactions with regulatory proteins and serves as a scaffold for the assembly of a functional preinitiation complex with RNA polymerase II and the general transcription factors.</text>
</comment>
<evidence type="ECO:0000313" key="8">
    <source>
        <dbReference type="EMBL" id="CAK7217816.1"/>
    </source>
</evidence>
<feature type="compositionally biased region" description="Low complexity" evidence="7">
    <location>
        <begin position="238"/>
        <end position="264"/>
    </location>
</feature>
<feature type="compositionally biased region" description="Low complexity" evidence="7">
    <location>
        <begin position="206"/>
        <end position="221"/>
    </location>
</feature>
<keyword evidence="5 6" id="KW-0539">Nucleus</keyword>
<evidence type="ECO:0000256" key="6">
    <source>
        <dbReference type="RuleBase" id="RU364146"/>
    </source>
</evidence>
<dbReference type="Pfam" id="PF09748">
    <property type="entry name" value="Med10"/>
    <property type="match status" value="1"/>
</dbReference>
<evidence type="ECO:0000256" key="2">
    <source>
        <dbReference type="ARBA" id="ARBA00005389"/>
    </source>
</evidence>
<dbReference type="EMBL" id="CAWUHB010000014">
    <property type="protein sequence ID" value="CAK7217816.1"/>
    <property type="molecule type" value="Genomic_DNA"/>
</dbReference>
<keyword evidence="9" id="KW-1185">Reference proteome</keyword>
<comment type="similarity">
    <text evidence="2 6">Belongs to the Mediator complex subunit 10 family.</text>
</comment>
<evidence type="ECO:0000256" key="5">
    <source>
        <dbReference type="ARBA" id="ARBA00023242"/>
    </source>
</evidence>
<feature type="compositionally biased region" description="Gly residues" evidence="7">
    <location>
        <begin position="322"/>
        <end position="345"/>
    </location>
</feature>
<evidence type="ECO:0000256" key="4">
    <source>
        <dbReference type="ARBA" id="ARBA00023163"/>
    </source>
</evidence>
<gene>
    <name evidence="8" type="primary">NUT2</name>
    <name evidence="6" type="synonym">MED10</name>
    <name evidence="8" type="ORF">SCUCBS95973_003273</name>
</gene>